<dbReference type="EMBL" id="CAJVPS010001777">
    <property type="protein sequence ID" value="CAG8550173.1"/>
    <property type="molecule type" value="Genomic_DNA"/>
</dbReference>
<keyword evidence="2" id="KW-1185">Reference proteome</keyword>
<dbReference type="AlphaFoldDB" id="A0A9N9AZ26"/>
<evidence type="ECO:0000313" key="2">
    <source>
        <dbReference type="Proteomes" id="UP000789508"/>
    </source>
</evidence>
<proteinExistence type="predicted"/>
<reference evidence="1" key="1">
    <citation type="submission" date="2021-06" db="EMBL/GenBank/DDBJ databases">
        <authorList>
            <person name="Kallberg Y."/>
            <person name="Tangrot J."/>
            <person name="Rosling A."/>
        </authorList>
    </citation>
    <scope>NUCLEOTIDE SEQUENCE</scope>
    <source>
        <strain evidence="1">FL130A</strain>
    </source>
</reference>
<name>A0A9N9AZ26_9GLOM</name>
<comment type="caution">
    <text evidence="1">The sequence shown here is derived from an EMBL/GenBank/DDBJ whole genome shotgun (WGS) entry which is preliminary data.</text>
</comment>
<protein>
    <submittedName>
        <fullName evidence="1">7108_t:CDS:1</fullName>
    </submittedName>
</protein>
<organism evidence="1 2">
    <name type="scientific">Ambispora leptoticha</name>
    <dbReference type="NCBI Taxonomy" id="144679"/>
    <lineage>
        <taxon>Eukaryota</taxon>
        <taxon>Fungi</taxon>
        <taxon>Fungi incertae sedis</taxon>
        <taxon>Mucoromycota</taxon>
        <taxon>Glomeromycotina</taxon>
        <taxon>Glomeromycetes</taxon>
        <taxon>Archaeosporales</taxon>
        <taxon>Ambisporaceae</taxon>
        <taxon>Ambispora</taxon>
    </lineage>
</organism>
<gene>
    <name evidence="1" type="ORF">ALEPTO_LOCUS5837</name>
</gene>
<dbReference type="OrthoDB" id="10602094at2759"/>
<accession>A0A9N9AZ26</accession>
<sequence>MNKYRSNGLNIDTNVNNNLNKKPYPSSVDFVKTGNDLSIKQSKIVLDLKVIDLPETGYLYVMIPIEFFALPSQWFPSELETPTLRKYAINNPNFEILSPRETKYIMMMESKANKSVIFFEGRGKVVLEPRFFYHTREGIPKEISEKNFSKVYFMDDNGEKNDDEIKCIVY</sequence>
<dbReference type="Proteomes" id="UP000789508">
    <property type="component" value="Unassembled WGS sequence"/>
</dbReference>
<evidence type="ECO:0000313" key="1">
    <source>
        <dbReference type="EMBL" id="CAG8550173.1"/>
    </source>
</evidence>